<organism evidence="3 4">
    <name type="scientific">Anoxybacteroides voinovskiense</name>
    <dbReference type="NCBI Taxonomy" id="230470"/>
    <lineage>
        <taxon>Bacteria</taxon>
        <taxon>Bacillati</taxon>
        <taxon>Bacillota</taxon>
        <taxon>Bacilli</taxon>
        <taxon>Bacillales</taxon>
        <taxon>Anoxybacillaceae</taxon>
        <taxon>Anoxybacteroides</taxon>
    </lineage>
</organism>
<evidence type="ECO:0000259" key="2">
    <source>
        <dbReference type="Pfam" id="PF09992"/>
    </source>
</evidence>
<dbReference type="PANTHER" id="PTHR40446:SF2">
    <property type="entry name" value="N-ACETYLGLUCOSAMINE-1-PHOSPHODIESTER ALPHA-N-ACETYLGLUCOSAMINIDASE"/>
    <property type="match status" value="1"/>
</dbReference>
<reference evidence="3 4" key="1">
    <citation type="submission" date="2020-08" db="EMBL/GenBank/DDBJ databases">
        <title>Genomic Encyclopedia of Type Strains, Phase IV (KMG-IV): sequencing the most valuable type-strain genomes for metagenomic binning, comparative biology and taxonomic classification.</title>
        <authorList>
            <person name="Goeker M."/>
        </authorList>
    </citation>
    <scope>NUCLEOTIDE SEQUENCE [LARGE SCALE GENOMIC DNA]</scope>
    <source>
        <strain evidence="3 4">DSM 17075</strain>
    </source>
</reference>
<dbReference type="RefSeq" id="WP_229706117.1">
    <property type="nucleotide sequence ID" value="NZ_BMNP01000006.1"/>
</dbReference>
<dbReference type="AlphaFoldDB" id="A0A840DU00"/>
<proteinExistence type="predicted"/>
<evidence type="ECO:0000256" key="1">
    <source>
        <dbReference type="SAM" id="SignalP"/>
    </source>
</evidence>
<evidence type="ECO:0000313" key="4">
    <source>
        <dbReference type="Proteomes" id="UP000559598"/>
    </source>
</evidence>
<dbReference type="InterPro" id="IPR018711">
    <property type="entry name" value="NAGPA"/>
</dbReference>
<dbReference type="Proteomes" id="UP000559598">
    <property type="component" value="Unassembled WGS sequence"/>
</dbReference>
<dbReference type="SUPFAM" id="SSF49785">
    <property type="entry name" value="Galactose-binding domain-like"/>
    <property type="match status" value="1"/>
</dbReference>
<dbReference type="EMBL" id="JACIDE010000008">
    <property type="protein sequence ID" value="MBB4073797.1"/>
    <property type="molecule type" value="Genomic_DNA"/>
</dbReference>
<comment type="caution">
    <text evidence="3">The sequence shown here is derived from an EMBL/GenBank/DDBJ whole genome shotgun (WGS) entry which is preliminary data.</text>
</comment>
<protein>
    <recommendedName>
        <fullName evidence="2">Phosphodiester glycosidase domain-containing protein</fullName>
    </recommendedName>
</protein>
<keyword evidence="4" id="KW-1185">Reference proteome</keyword>
<dbReference type="Gene3D" id="2.60.120.430">
    <property type="entry name" value="Galactose-binding lectin"/>
    <property type="match status" value="1"/>
</dbReference>
<feature type="domain" description="Phosphodiester glycosidase" evidence="2">
    <location>
        <begin position="339"/>
        <end position="488"/>
    </location>
</feature>
<name>A0A840DU00_9BACL</name>
<dbReference type="InterPro" id="IPR008979">
    <property type="entry name" value="Galactose-bd-like_sf"/>
</dbReference>
<dbReference type="PANTHER" id="PTHR40446">
    <property type="entry name" value="N-ACETYLGLUCOSAMINE-1-PHOSPHODIESTER ALPHA-N-ACETYLGLUCOSAMINIDASE"/>
    <property type="match status" value="1"/>
</dbReference>
<evidence type="ECO:0000313" key="3">
    <source>
        <dbReference type="EMBL" id="MBB4073797.1"/>
    </source>
</evidence>
<feature type="chain" id="PRO_5032583818" description="Phosphodiester glycosidase domain-containing protein" evidence="1">
    <location>
        <begin position="36"/>
        <end position="822"/>
    </location>
</feature>
<dbReference type="Pfam" id="PF09992">
    <property type="entry name" value="NAGPA"/>
    <property type="match status" value="1"/>
</dbReference>
<gene>
    <name evidence="3" type="ORF">GGR02_001559</name>
</gene>
<dbReference type="Gene3D" id="2.60.40.1080">
    <property type="match status" value="1"/>
</dbReference>
<sequence length="822" mass="89317">MKLVKGAFVMFRKWLASLFFAALLVGALSVSNVQAATTVYWEGEKLVKGQIGKIEIVKPINLWKKANGTLQFVRVLKPKEHYRVYSYDGKQYGLGSNLYVTNMKGYVLYKTPPQEKLKLVNPEWYSIKKLSLGHVMSESSTVMVPGVEKSELEINSARGKQHVYKLEIKTGATNIGVETALSNEQVLGIEPVLQQANRANVDGHFVLGAVNGDYFKDNGSPTDLMVHNGEIIITNTTPVDERVIFGIDTNGKPLIGNPDVTMEMTINGTNSHIIHSINKRRDANHLVLYTPYFAASTQTNSLGTEVVLTNVQGKLNGNGIVTGTVKEVIVGVGNEPLLPGEIVLSGHGEASSYLQQAKVGDTVQISLQYDQPAWNGVKEALGGRYYLVKHGVVQSFAIAGVHPRTAIGIDQNGNIFTVVVDGRNPDYSNGVTLNELAKLMKDFGAVEAMTLDGGGSSTFVVRQKDGTLVVANKPSDGFARPVANALLVVYKGQATEVKQLVITPQDITVWAGGTYSLGLTAKGVTMLGTTVPLQQPLTWTSNAGMFLQDGSFVAAKRPIDGTITASSGNVSGTMNVHVVTDVDKLVVQPKEIYVRENSEQPLTVEAVYKGKKVIVNESAFSYTVSNGLGKVENGVFRASNKKGAGTLTIRLGSQTVTISITVGVPDTLLLDDFEKSSLSWFTSGANYTFANVLLTKEVVKNGKQALQIDYDFSGKTGVSGVYVVAQTSIPLKGHPTKIGMWVYGDAKGHWLRAQVKDNSGKRYWLDFSKSVDWTGWKYVTADIPANVEWPVALEMPIRYMEVNETNKNAGTIYIDDIQVIYN</sequence>
<feature type="signal peptide" evidence="1">
    <location>
        <begin position="1"/>
        <end position="35"/>
    </location>
</feature>
<accession>A0A840DU00</accession>
<keyword evidence="1" id="KW-0732">Signal</keyword>